<dbReference type="PANTHER" id="PTHR37423">
    <property type="entry name" value="SOLUBLE LYTIC MUREIN TRANSGLYCOSYLASE-RELATED"/>
    <property type="match status" value="1"/>
</dbReference>
<dbReference type="EMBL" id="JBHSGG010000025">
    <property type="protein sequence ID" value="MFC4728358.1"/>
    <property type="molecule type" value="Genomic_DNA"/>
</dbReference>
<sequence length="660" mass="73431">MRGRTAFKTTTFLFLLAIGTSLATARVDPRQGEVRAALADAERGTLDARTAAALADHPLYPWIEYAALRRELRHLTADRVQGFLDRHAGQPVAEVLREAWVAELARRQDWSGFRAFYVPPPPGSGRTPSDAMRCADLAARQATGAMDAAWWRDLEAAWTVGRSMPDACDGPFAAAASAGRLTPALRWARIELAAEEGAPGIMRVAARGLPPEDAALAADYAAFIEAPHDRAGGWPRTERSRRIAAHGLAQLARRDPDGAERRLEQLVAALGMSEADAAPARYQIALWTVASYHPGAAERLARVPESAYDERLHEWRVREAMARQDDAAALAAIARMPEAQRTSARWTYFQARLLERLGRSEEARTAYAYAASASTFHGFLAADRIGAPYALCPWEPEHPAGLVREIEGHPGLQRAFALYRIDRTAWATREWLAAVDGFDDARRIVALELAQRDADWWDRAVFSLGPNPEFQRLYTLRFPLHHDRILREQARRNGLDPALVAADIRAESAWMPRARSSADALGLMQLLPSTAEATARRLGVPWRGRESLFEPEVNLTLGTAHLRYELDKQGLPYLAIAAYNAGPAPVARWLAQRPDFDPDFWIETVTYRETREYVARVLAFSVIYDWRLEGRAVSLTERMAGRAAPTRRDRAFVCPATQAR</sequence>
<proteinExistence type="inferred from homology"/>
<dbReference type="SUPFAM" id="SSF48435">
    <property type="entry name" value="Bacterial muramidases"/>
    <property type="match status" value="1"/>
</dbReference>
<organism evidence="6 7">
    <name type="scientific">Coralloluteibacterium thermophilum</name>
    <dbReference type="NCBI Taxonomy" id="2707049"/>
    <lineage>
        <taxon>Bacteria</taxon>
        <taxon>Pseudomonadati</taxon>
        <taxon>Pseudomonadota</taxon>
        <taxon>Gammaproteobacteria</taxon>
        <taxon>Lysobacterales</taxon>
        <taxon>Lysobacteraceae</taxon>
        <taxon>Coralloluteibacterium</taxon>
    </lineage>
</organism>
<dbReference type="Pfam" id="PF14718">
    <property type="entry name" value="SLT_L"/>
    <property type="match status" value="1"/>
</dbReference>
<dbReference type="CDD" id="cd13401">
    <property type="entry name" value="Slt70-like"/>
    <property type="match status" value="1"/>
</dbReference>
<evidence type="ECO:0000313" key="6">
    <source>
        <dbReference type="EMBL" id="MFC4728358.1"/>
    </source>
</evidence>
<feature type="chain" id="PRO_5045849513" evidence="3">
    <location>
        <begin position="24"/>
        <end position="660"/>
    </location>
</feature>
<dbReference type="Gene3D" id="1.10.1240.20">
    <property type="entry name" value="Lytic transglycosylase, superhelical linker domain"/>
    <property type="match status" value="1"/>
</dbReference>
<dbReference type="SUPFAM" id="SSF53955">
    <property type="entry name" value="Lysozyme-like"/>
    <property type="match status" value="1"/>
</dbReference>
<dbReference type="Pfam" id="PF01464">
    <property type="entry name" value="SLT"/>
    <property type="match status" value="1"/>
</dbReference>
<reference evidence="7" key="1">
    <citation type="journal article" date="2019" name="Int. J. Syst. Evol. Microbiol.">
        <title>The Global Catalogue of Microorganisms (GCM) 10K type strain sequencing project: providing services to taxonomists for standard genome sequencing and annotation.</title>
        <authorList>
            <consortium name="The Broad Institute Genomics Platform"/>
            <consortium name="The Broad Institute Genome Sequencing Center for Infectious Disease"/>
            <person name="Wu L."/>
            <person name="Ma J."/>
        </authorList>
    </citation>
    <scope>NUCLEOTIDE SEQUENCE [LARGE SCALE GENOMIC DNA]</scope>
    <source>
        <strain evidence="7">CGMCC 1.13574</strain>
    </source>
</reference>
<accession>A0ABV9NP59</accession>
<comment type="caution">
    <text evidence="6">The sequence shown here is derived from an EMBL/GenBank/DDBJ whole genome shotgun (WGS) entry which is preliminary data.</text>
</comment>
<dbReference type="Gene3D" id="1.25.20.10">
    <property type="entry name" value="Bacterial muramidases"/>
    <property type="match status" value="1"/>
</dbReference>
<name>A0ABV9NP59_9GAMM</name>
<comment type="similarity">
    <text evidence="1">Belongs to the transglycosylase Slt family.</text>
</comment>
<feature type="signal peptide" evidence="3">
    <location>
        <begin position="1"/>
        <end position="23"/>
    </location>
</feature>
<evidence type="ECO:0000259" key="5">
    <source>
        <dbReference type="Pfam" id="PF14718"/>
    </source>
</evidence>
<dbReference type="InterPro" id="IPR008258">
    <property type="entry name" value="Transglycosylase_SLT_dom_1"/>
</dbReference>
<dbReference type="InterPro" id="IPR023346">
    <property type="entry name" value="Lysozyme-like_dom_sf"/>
</dbReference>
<dbReference type="Proteomes" id="UP001595892">
    <property type="component" value="Unassembled WGS sequence"/>
</dbReference>
<dbReference type="PANTHER" id="PTHR37423:SF5">
    <property type="entry name" value="SOLUBLE LYTIC MUREIN TRANSGLYCOSYLASE"/>
    <property type="match status" value="1"/>
</dbReference>
<dbReference type="InterPro" id="IPR037061">
    <property type="entry name" value="Lytic_TGlycoase_superhlx_L_sf"/>
</dbReference>
<evidence type="ECO:0000313" key="7">
    <source>
        <dbReference type="Proteomes" id="UP001595892"/>
    </source>
</evidence>
<gene>
    <name evidence="6" type="ORF">ACFO3Q_09260</name>
</gene>
<dbReference type="InterPro" id="IPR008939">
    <property type="entry name" value="Lytic_TGlycosylase_superhlx_U"/>
</dbReference>
<evidence type="ECO:0000259" key="4">
    <source>
        <dbReference type="Pfam" id="PF01464"/>
    </source>
</evidence>
<keyword evidence="7" id="KW-1185">Reference proteome</keyword>
<evidence type="ECO:0000256" key="3">
    <source>
        <dbReference type="SAM" id="SignalP"/>
    </source>
</evidence>
<keyword evidence="2 3" id="KW-0732">Signal</keyword>
<evidence type="ECO:0000256" key="1">
    <source>
        <dbReference type="ARBA" id="ARBA00007734"/>
    </source>
</evidence>
<evidence type="ECO:0000256" key="2">
    <source>
        <dbReference type="ARBA" id="ARBA00022729"/>
    </source>
</evidence>
<dbReference type="InterPro" id="IPR012289">
    <property type="entry name" value="Lytic_TGlycosylase_superhlx_L"/>
</dbReference>
<protein>
    <submittedName>
        <fullName evidence="6">Transglycosylase SLT domain-containing protein</fullName>
    </submittedName>
</protein>
<dbReference type="RefSeq" id="WP_377004388.1">
    <property type="nucleotide sequence ID" value="NZ_JBHSGG010000025.1"/>
</dbReference>
<dbReference type="Gene3D" id="1.10.530.10">
    <property type="match status" value="1"/>
</dbReference>
<feature type="domain" description="Transglycosylase SLT" evidence="4">
    <location>
        <begin position="487"/>
        <end position="597"/>
    </location>
</feature>
<feature type="domain" description="Lytic transglycosylase superhelical linker" evidence="5">
    <location>
        <begin position="406"/>
        <end position="464"/>
    </location>
</feature>